<feature type="transmembrane region" description="Helical" evidence="1">
    <location>
        <begin position="55"/>
        <end position="74"/>
    </location>
</feature>
<organism evidence="2 3">
    <name type="scientific">Paenibacillus catalpae</name>
    <dbReference type="NCBI Taxonomy" id="1045775"/>
    <lineage>
        <taxon>Bacteria</taxon>
        <taxon>Bacillati</taxon>
        <taxon>Bacillota</taxon>
        <taxon>Bacilli</taxon>
        <taxon>Bacillales</taxon>
        <taxon>Paenibacillaceae</taxon>
        <taxon>Paenibacillus</taxon>
    </lineage>
</organism>
<keyword evidence="1" id="KW-0812">Transmembrane</keyword>
<protein>
    <submittedName>
        <fullName evidence="2">Uncharacterized protein</fullName>
    </submittedName>
</protein>
<feature type="transmembrane region" description="Helical" evidence="1">
    <location>
        <begin position="104"/>
        <end position="124"/>
    </location>
</feature>
<feature type="transmembrane region" description="Helical" evidence="1">
    <location>
        <begin position="154"/>
        <end position="173"/>
    </location>
</feature>
<keyword evidence="1" id="KW-0472">Membrane</keyword>
<dbReference type="EMBL" id="FOMT01000001">
    <property type="protein sequence ID" value="SFD66218.1"/>
    <property type="molecule type" value="Genomic_DNA"/>
</dbReference>
<reference evidence="3" key="1">
    <citation type="submission" date="2016-10" db="EMBL/GenBank/DDBJ databases">
        <authorList>
            <person name="Varghese N."/>
            <person name="Submissions S."/>
        </authorList>
    </citation>
    <scope>NUCLEOTIDE SEQUENCE [LARGE SCALE GENOMIC DNA]</scope>
    <source>
        <strain evidence="3">CGMCC 1.10784</strain>
    </source>
</reference>
<keyword evidence="3" id="KW-1185">Reference proteome</keyword>
<sequence>MPYTLAHPLFAYPLKHVNRKLVSVTGLVLGSMGPDMEYFVYLAPHQTIGHTIQGLFMQVIPLCILLGILFHYVVKRSLALHLPSIFDLDKRAYRLLSRWDMRSIGAWLIYLLSVVIGFYTHIFVDGFTHESGYFVQHLDVLNRIIVLDLPLFKLLQYSFSLLGLSVMSLTIIFHLYKSKPSTKGVSRIPSHQKWLYWFVVVLWAVFLTVLKLYVSGLPTISILAVAPVSGLCVGLVAASMIYRQA</sequence>
<dbReference type="Proteomes" id="UP000198855">
    <property type="component" value="Unassembled WGS sequence"/>
</dbReference>
<evidence type="ECO:0000256" key="1">
    <source>
        <dbReference type="SAM" id="Phobius"/>
    </source>
</evidence>
<evidence type="ECO:0000313" key="2">
    <source>
        <dbReference type="EMBL" id="SFD66218.1"/>
    </source>
</evidence>
<dbReference type="RefSeq" id="WP_091181399.1">
    <property type="nucleotide sequence ID" value="NZ_FOMT01000001.1"/>
</dbReference>
<feature type="transmembrane region" description="Helical" evidence="1">
    <location>
        <begin position="220"/>
        <end position="242"/>
    </location>
</feature>
<name>A0A1I1U9I3_9BACL</name>
<dbReference type="AlphaFoldDB" id="A0A1I1U9I3"/>
<keyword evidence="1" id="KW-1133">Transmembrane helix</keyword>
<dbReference type="STRING" id="1045775.SAMN05216378_0885"/>
<dbReference type="OrthoDB" id="8481923at2"/>
<dbReference type="Pfam" id="PF13803">
    <property type="entry name" value="DUF4184"/>
    <property type="match status" value="1"/>
</dbReference>
<dbReference type="InterPro" id="IPR025238">
    <property type="entry name" value="DUF4184"/>
</dbReference>
<proteinExistence type="predicted"/>
<accession>A0A1I1U9I3</accession>
<evidence type="ECO:0000313" key="3">
    <source>
        <dbReference type="Proteomes" id="UP000198855"/>
    </source>
</evidence>
<gene>
    <name evidence="2" type="ORF">SAMN05216378_0885</name>
</gene>
<feature type="transmembrane region" description="Helical" evidence="1">
    <location>
        <begin position="194"/>
        <end position="214"/>
    </location>
</feature>